<dbReference type="Proteomes" id="UP000193218">
    <property type="component" value="Unassembled WGS sequence"/>
</dbReference>
<feature type="compositionally biased region" description="Low complexity" evidence="1">
    <location>
        <begin position="173"/>
        <end position="182"/>
    </location>
</feature>
<evidence type="ECO:0000256" key="1">
    <source>
        <dbReference type="SAM" id="MobiDB-lite"/>
    </source>
</evidence>
<sequence>MSSSNTGRDGRTRSSRVFDAMDRVGLSELSDSLEDIHRRSRTILPEGIMGEFSSSSDNNPQRPPREDRRRQPRRISSGSTSQPASHRDDRENALSSTTANEMTSEICSLCSDKAVVIGSVTSPAEYYPDDYEDPSLASTLRRPSSTRQVYYCRKHSLGQQVPAPSDTSRRSSTRGSRTSHQSHTSHRSAGGHRAARRNPLQAYYEEAPYYDSRYDDPQ</sequence>
<reference evidence="2 3" key="1">
    <citation type="submission" date="2017-03" db="EMBL/GenBank/DDBJ databases">
        <title>Widespread Adenine N6-methylation of Active Genes in Fungi.</title>
        <authorList>
            <consortium name="DOE Joint Genome Institute"/>
            <person name="Mondo S.J."/>
            <person name="Dannebaum R.O."/>
            <person name="Kuo R.C."/>
            <person name="Louie K.B."/>
            <person name="Bewick A.J."/>
            <person name="Labutti K."/>
            <person name="Haridas S."/>
            <person name="Kuo A."/>
            <person name="Salamov A."/>
            <person name="Ahrendt S.R."/>
            <person name="Lau R."/>
            <person name="Bowen B.P."/>
            <person name="Lipzen A."/>
            <person name="Sullivan W."/>
            <person name="Andreopoulos W.B."/>
            <person name="Clum A."/>
            <person name="Lindquist E."/>
            <person name="Daum C."/>
            <person name="Northen T.R."/>
            <person name="Ramamoorthy G."/>
            <person name="Schmitz R.J."/>
            <person name="Gryganskyi A."/>
            <person name="Culley D."/>
            <person name="Magnuson J."/>
            <person name="James T.Y."/>
            <person name="O'Malley M.A."/>
            <person name="Stajich J.E."/>
            <person name="Spatafora J.W."/>
            <person name="Visel A."/>
            <person name="Grigoriev I.V."/>
        </authorList>
    </citation>
    <scope>NUCLEOTIDE SEQUENCE [LARGE SCALE GENOMIC DNA]</scope>
    <source>
        <strain evidence="2 3">NRRL Y-17943</strain>
    </source>
</reference>
<evidence type="ECO:0000313" key="3">
    <source>
        <dbReference type="Proteomes" id="UP000193218"/>
    </source>
</evidence>
<evidence type="ECO:0000313" key="2">
    <source>
        <dbReference type="EMBL" id="ORX36496.1"/>
    </source>
</evidence>
<dbReference type="RefSeq" id="XP_021870597.1">
    <property type="nucleotide sequence ID" value="XM_022012952.1"/>
</dbReference>
<feature type="region of interest" description="Disordered" evidence="1">
    <location>
        <begin position="125"/>
        <end position="144"/>
    </location>
</feature>
<dbReference type="EMBL" id="NBSH01000008">
    <property type="protein sequence ID" value="ORX36496.1"/>
    <property type="molecule type" value="Genomic_DNA"/>
</dbReference>
<feature type="region of interest" description="Disordered" evidence="1">
    <location>
        <begin position="154"/>
        <end position="218"/>
    </location>
</feature>
<dbReference type="AlphaFoldDB" id="A0A1Y1UG54"/>
<accession>A0A1Y1UG54</accession>
<dbReference type="InParanoid" id="A0A1Y1UG54"/>
<name>A0A1Y1UG54_9TREE</name>
<comment type="caution">
    <text evidence="2">The sequence shown here is derived from an EMBL/GenBank/DDBJ whole genome shotgun (WGS) entry which is preliminary data.</text>
</comment>
<proteinExistence type="predicted"/>
<feature type="region of interest" description="Disordered" evidence="1">
    <location>
        <begin position="1"/>
        <end position="98"/>
    </location>
</feature>
<keyword evidence="3" id="KW-1185">Reference proteome</keyword>
<organism evidence="2 3">
    <name type="scientific">Kockovaella imperatae</name>
    <dbReference type="NCBI Taxonomy" id="4999"/>
    <lineage>
        <taxon>Eukaryota</taxon>
        <taxon>Fungi</taxon>
        <taxon>Dikarya</taxon>
        <taxon>Basidiomycota</taxon>
        <taxon>Agaricomycotina</taxon>
        <taxon>Tremellomycetes</taxon>
        <taxon>Tremellales</taxon>
        <taxon>Cuniculitremaceae</taxon>
        <taxon>Kockovaella</taxon>
    </lineage>
</organism>
<gene>
    <name evidence="2" type="ORF">BD324DRAFT_501107</name>
</gene>
<dbReference type="GeneID" id="33554760"/>
<protein>
    <submittedName>
        <fullName evidence="2">Uncharacterized protein</fullName>
    </submittedName>
</protein>
<feature type="compositionally biased region" description="Basic residues" evidence="1">
    <location>
        <begin position="183"/>
        <end position="196"/>
    </location>
</feature>